<keyword evidence="3" id="KW-0001">2Fe-2S</keyword>
<feature type="compositionally biased region" description="Low complexity" evidence="9">
    <location>
        <begin position="12"/>
        <end position="25"/>
    </location>
</feature>
<dbReference type="GO" id="GO:0051537">
    <property type="term" value="F:2 iron, 2 sulfur cluster binding"/>
    <property type="evidence" value="ECO:0007669"/>
    <property type="project" value="UniProtKB-KW"/>
</dbReference>
<evidence type="ECO:0000256" key="8">
    <source>
        <dbReference type="ARBA" id="ARBA00034078"/>
    </source>
</evidence>
<dbReference type="Pfam" id="PF00111">
    <property type="entry name" value="Fer2"/>
    <property type="match status" value="1"/>
</dbReference>
<comment type="similarity">
    <text evidence="1">Belongs to the 2Fe2S plant-type ferredoxin family.</text>
</comment>
<dbReference type="SUPFAM" id="SSF54292">
    <property type="entry name" value="2Fe-2S ferredoxin-like"/>
    <property type="match status" value="1"/>
</dbReference>
<protein>
    <submittedName>
        <fullName evidence="11">2Fe-2S iron-sulfur cluster binding domain protein</fullName>
    </submittedName>
</protein>
<name>L1M9E0_9CORY</name>
<dbReference type="Gene3D" id="3.10.20.30">
    <property type="match status" value="1"/>
</dbReference>
<organism evidence="11 12">
    <name type="scientific">Corynebacterium durum F0235</name>
    <dbReference type="NCBI Taxonomy" id="1035195"/>
    <lineage>
        <taxon>Bacteria</taxon>
        <taxon>Bacillati</taxon>
        <taxon>Actinomycetota</taxon>
        <taxon>Actinomycetes</taxon>
        <taxon>Mycobacteriales</taxon>
        <taxon>Corynebacteriaceae</taxon>
        <taxon>Corynebacterium</taxon>
    </lineage>
</organism>
<keyword evidence="5" id="KW-0249">Electron transport</keyword>
<reference evidence="11 12" key="1">
    <citation type="submission" date="2012-05" db="EMBL/GenBank/DDBJ databases">
        <authorList>
            <person name="Weinstock G."/>
            <person name="Sodergren E."/>
            <person name="Lobos E.A."/>
            <person name="Fulton L."/>
            <person name="Fulton R."/>
            <person name="Courtney L."/>
            <person name="Fronick C."/>
            <person name="O'Laughlin M."/>
            <person name="Godfrey J."/>
            <person name="Wilson R.M."/>
            <person name="Miner T."/>
            <person name="Farmer C."/>
            <person name="Delehaunty K."/>
            <person name="Cordes M."/>
            <person name="Minx P."/>
            <person name="Tomlinson C."/>
            <person name="Chen J."/>
            <person name="Wollam A."/>
            <person name="Pepin K.H."/>
            <person name="Bhonagiri V."/>
            <person name="Zhang X."/>
            <person name="Suruliraj S."/>
            <person name="Warren W."/>
            <person name="Mitreva M."/>
            <person name="Mardis E.R."/>
            <person name="Wilson R.K."/>
        </authorList>
    </citation>
    <scope>NUCLEOTIDE SEQUENCE [LARGE SCALE GENOMIC DNA]</scope>
    <source>
        <strain evidence="11 12">F0235</strain>
    </source>
</reference>
<dbReference type="InterPro" id="IPR001041">
    <property type="entry name" value="2Fe-2S_ferredoxin-type"/>
</dbReference>
<dbReference type="PANTHER" id="PTHR43112">
    <property type="entry name" value="FERREDOXIN"/>
    <property type="match status" value="1"/>
</dbReference>
<keyword evidence="6" id="KW-0408">Iron</keyword>
<accession>L1M9E0</accession>
<dbReference type="SMR" id="L1M9E0"/>
<keyword evidence="12" id="KW-1185">Reference proteome</keyword>
<dbReference type="PROSITE" id="PS51085">
    <property type="entry name" value="2FE2S_FER_2"/>
    <property type="match status" value="1"/>
</dbReference>
<dbReference type="PATRIC" id="fig|1035195.3.peg.2340"/>
<dbReference type="EMBL" id="AMEM01000041">
    <property type="protein sequence ID" value="EKX87838.1"/>
    <property type="molecule type" value="Genomic_DNA"/>
</dbReference>
<dbReference type="AlphaFoldDB" id="L1M9E0"/>
<evidence type="ECO:0000256" key="1">
    <source>
        <dbReference type="ARBA" id="ARBA00007874"/>
    </source>
</evidence>
<evidence type="ECO:0000259" key="10">
    <source>
        <dbReference type="PROSITE" id="PS51085"/>
    </source>
</evidence>
<dbReference type="InterPro" id="IPR006058">
    <property type="entry name" value="2Fe2S_fd_BS"/>
</dbReference>
<dbReference type="STRING" id="1035195.HMPREF9997_02616"/>
<dbReference type="GO" id="GO:0046872">
    <property type="term" value="F:metal ion binding"/>
    <property type="evidence" value="ECO:0007669"/>
    <property type="project" value="UniProtKB-KW"/>
</dbReference>
<sequence>MSDSADNDTVHTDTNNTTTNSNPAHHTVDIEDETHYFAWPKGKVLLDALLDAGVDAPYSCHMGECGACQCTVEGGETHMLANQVLSTYDIEDDQRLACQTIRDEEGPYEISYWF</sequence>
<evidence type="ECO:0000313" key="11">
    <source>
        <dbReference type="EMBL" id="EKX87838.1"/>
    </source>
</evidence>
<evidence type="ECO:0000256" key="6">
    <source>
        <dbReference type="ARBA" id="ARBA00023004"/>
    </source>
</evidence>
<evidence type="ECO:0000256" key="9">
    <source>
        <dbReference type="SAM" id="MobiDB-lite"/>
    </source>
</evidence>
<dbReference type="RefSeq" id="WP_006062419.1">
    <property type="nucleotide sequence ID" value="NZ_KB290824.1"/>
</dbReference>
<proteinExistence type="inferred from homology"/>
<feature type="domain" description="2Fe-2S ferredoxin-type" evidence="10">
    <location>
        <begin position="26"/>
        <end position="114"/>
    </location>
</feature>
<comment type="cofactor">
    <cofactor evidence="8">
        <name>[2Fe-2S] cluster</name>
        <dbReference type="ChEBI" id="CHEBI:190135"/>
    </cofactor>
</comment>
<comment type="caution">
    <text evidence="11">The sequence shown here is derived from an EMBL/GenBank/DDBJ whole genome shotgun (WGS) entry which is preliminary data.</text>
</comment>
<dbReference type="HOGENOM" id="CLU_082632_7_4_11"/>
<evidence type="ECO:0000256" key="4">
    <source>
        <dbReference type="ARBA" id="ARBA00022723"/>
    </source>
</evidence>
<feature type="region of interest" description="Disordered" evidence="9">
    <location>
        <begin position="1"/>
        <end position="27"/>
    </location>
</feature>
<evidence type="ECO:0000256" key="2">
    <source>
        <dbReference type="ARBA" id="ARBA00022448"/>
    </source>
</evidence>
<dbReference type="InterPro" id="IPR012675">
    <property type="entry name" value="Beta-grasp_dom_sf"/>
</dbReference>
<evidence type="ECO:0000313" key="12">
    <source>
        <dbReference type="Proteomes" id="UP000010445"/>
    </source>
</evidence>
<dbReference type="InterPro" id="IPR036010">
    <property type="entry name" value="2Fe-2S_ferredoxin-like_sf"/>
</dbReference>
<dbReference type="PANTHER" id="PTHR43112:SF3">
    <property type="entry name" value="FERREDOXIN-2, CHLOROPLASTIC"/>
    <property type="match status" value="1"/>
</dbReference>
<evidence type="ECO:0000256" key="3">
    <source>
        <dbReference type="ARBA" id="ARBA00022714"/>
    </source>
</evidence>
<gene>
    <name evidence="11" type="ORF">HMPREF9997_02616</name>
</gene>
<dbReference type="OrthoDB" id="9796486at2"/>
<evidence type="ECO:0000256" key="5">
    <source>
        <dbReference type="ARBA" id="ARBA00022982"/>
    </source>
</evidence>
<dbReference type="Proteomes" id="UP000010445">
    <property type="component" value="Unassembled WGS sequence"/>
</dbReference>
<dbReference type="PROSITE" id="PS00197">
    <property type="entry name" value="2FE2S_FER_1"/>
    <property type="match status" value="1"/>
</dbReference>
<keyword evidence="2" id="KW-0813">Transport</keyword>
<keyword evidence="7" id="KW-0411">Iron-sulfur</keyword>
<keyword evidence="4" id="KW-0479">Metal-binding</keyword>
<dbReference type="CDD" id="cd00207">
    <property type="entry name" value="fer2"/>
    <property type="match status" value="1"/>
</dbReference>
<evidence type="ECO:0000256" key="7">
    <source>
        <dbReference type="ARBA" id="ARBA00023014"/>
    </source>
</evidence>
<dbReference type="eggNOG" id="COG1018">
    <property type="taxonomic scope" value="Bacteria"/>
</dbReference>